<comment type="caution">
    <text evidence="12">Was originally thought to be a dihydrodipicolinate synthase (DHDPS), catalyzing the condensation of (S)-aspartate-beta-semialdehyde [(S)-ASA] and pyruvate to dihydrodipicolinate (DHDP). However, it was shown in E.coli that the product of the enzymatic reaction is not dihydrodipicolinate but in fact (4S)-4-hydroxy-2,3,4,5-tetrahydro-(2S)-dipicolinic acid (HTPA), and that the consecutive dehydration reaction leading to DHDP is not spontaneous but catalyzed by DapB.</text>
</comment>
<keyword evidence="7 12" id="KW-0220">Diaminopimelate biosynthesis</keyword>
<evidence type="ECO:0000256" key="8">
    <source>
        <dbReference type="ARBA" id="ARBA00023154"/>
    </source>
</evidence>
<accession>A0A7C7DBE2</accession>
<keyword evidence="10 12" id="KW-0704">Schiff base</keyword>
<dbReference type="PANTHER" id="PTHR12128">
    <property type="entry name" value="DIHYDRODIPICOLINATE SYNTHASE"/>
    <property type="match status" value="1"/>
</dbReference>
<dbReference type="UniPathway" id="UPA00034">
    <property type="reaction ID" value="UER00017"/>
</dbReference>
<comment type="caution">
    <text evidence="16">The sequence shown here is derived from an EMBL/GenBank/DDBJ whole genome shotgun (WGS) entry which is preliminary data.</text>
</comment>
<feature type="binding site" evidence="12 15">
    <location>
        <position position="204"/>
    </location>
    <ligand>
        <name>pyruvate</name>
        <dbReference type="ChEBI" id="CHEBI:15361"/>
    </ligand>
</feature>
<keyword evidence="9 12" id="KW-0456">Lyase</keyword>
<evidence type="ECO:0000256" key="1">
    <source>
        <dbReference type="ARBA" id="ARBA00003294"/>
    </source>
</evidence>
<dbReference type="PROSITE" id="PS00665">
    <property type="entry name" value="DHDPS_1"/>
    <property type="match status" value="1"/>
</dbReference>
<dbReference type="GO" id="GO:0019877">
    <property type="term" value="P:diaminopimelate biosynthetic process"/>
    <property type="evidence" value="ECO:0007669"/>
    <property type="project" value="UniProtKB-UniRule"/>
</dbReference>
<gene>
    <name evidence="12 16" type="primary">dapA</name>
    <name evidence="16" type="ORF">GX523_13545</name>
</gene>
<evidence type="ECO:0000256" key="11">
    <source>
        <dbReference type="ARBA" id="ARBA00047836"/>
    </source>
</evidence>
<name>A0A7C7DBE2_9FIRM</name>
<evidence type="ECO:0000256" key="10">
    <source>
        <dbReference type="ARBA" id="ARBA00023270"/>
    </source>
</evidence>
<feature type="site" description="Part of a proton relay during catalysis" evidence="12">
    <location>
        <position position="108"/>
    </location>
</feature>
<feature type="active site" description="Schiff-base intermediate with substrate" evidence="12 14">
    <location>
        <position position="162"/>
    </location>
</feature>
<feature type="active site" description="Proton donor/acceptor" evidence="12 14">
    <location>
        <position position="134"/>
    </location>
</feature>
<dbReference type="PANTHER" id="PTHR12128:SF66">
    <property type="entry name" value="4-HYDROXY-2-OXOGLUTARATE ALDOLASE, MITOCHONDRIAL"/>
    <property type="match status" value="1"/>
</dbReference>
<dbReference type="InterPro" id="IPR002220">
    <property type="entry name" value="DapA-like"/>
</dbReference>
<dbReference type="InterPro" id="IPR013785">
    <property type="entry name" value="Aldolase_TIM"/>
</dbReference>
<dbReference type="SMART" id="SM01130">
    <property type="entry name" value="DHDPS"/>
    <property type="match status" value="1"/>
</dbReference>
<evidence type="ECO:0000256" key="3">
    <source>
        <dbReference type="ARBA" id="ARBA00007592"/>
    </source>
</evidence>
<evidence type="ECO:0000256" key="7">
    <source>
        <dbReference type="ARBA" id="ARBA00022915"/>
    </source>
</evidence>
<evidence type="ECO:0000313" key="17">
    <source>
        <dbReference type="Proteomes" id="UP000553059"/>
    </source>
</evidence>
<comment type="subcellular location">
    <subcellularLocation>
        <location evidence="12">Cytoplasm</location>
    </subcellularLocation>
</comment>
<evidence type="ECO:0000256" key="4">
    <source>
        <dbReference type="ARBA" id="ARBA00012086"/>
    </source>
</evidence>
<dbReference type="GO" id="GO:0005829">
    <property type="term" value="C:cytosol"/>
    <property type="evidence" value="ECO:0007669"/>
    <property type="project" value="TreeGrafter"/>
</dbReference>
<comment type="similarity">
    <text evidence="3 12 13">Belongs to the DapA family.</text>
</comment>
<comment type="function">
    <text evidence="1 12">Catalyzes the condensation of (S)-aspartate-beta-semialdehyde [(S)-ASA] and pyruvate to 4-hydroxy-tetrahydrodipicolinate (HTPA).</text>
</comment>
<dbReference type="Pfam" id="PF00701">
    <property type="entry name" value="DHDPS"/>
    <property type="match status" value="1"/>
</dbReference>
<evidence type="ECO:0000256" key="12">
    <source>
        <dbReference type="HAMAP-Rule" id="MF_00418"/>
    </source>
</evidence>
<proteinExistence type="inferred from homology"/>
<evidence type="ECO:0000256" key="9">
    <source>
        <dbReference type="ARBA" id="ARBA00023239"/>
    </source>
</evidence>
<dbReference type="SUPFAM" id="SSF51569">
    <property type="entry name" value="Aldolase"/>
    <property type="match status" value="1"/>
</dbReference>
<comment type="catalytic activity">
    <reaction evidence="11 12">
        <text>L-aspartate 4-semialdehyde + pyruvate = (2S,4S)-4-hydroxy-2,3,4,5-tetrahydrodipicolinate + H2O + H(+)</text>
        <dbReference type="Rhea" id="RHEA:34171"/>
        <dbReference type="ChEBI" id="CHEBI:15361"/>
        <dbReference type="ChEBI" id="CHEBI:15377"/>
        <dbReference type="ChEBI" id="CHEBI:15378"/>
        <dbReference type="ChEBI" id="CHEBI:67139"/>
        <dbReference type="ChEBI" id="CHEBI:537519"/>
        <dbReference type="EC" id="4.3.3.7"/>
    </reaction>
</comment>
<dbReference type="EMBL" id="DUTF01000292">
    <property type="protein sequence ID" value="HHY27740.1"/>
    <property type="molecule type" value="Genomic_DNA"/>
</dbReference>
<keyword evidence="8 12" id="KW-0457">Lysine biosynthesis</keyword>
<dbReference type="AlphaFoldDB" id="A0A7C7DBE2"/>
<evidence type="ECO:0000256" key="13">
    <source>
        <dbReference type="PIRNR" id="PIRNR001365"/>
    </source>
</evidence>
<evidence type="ECO:0000256" key="2">
    <source>
        <dbReference type="ARBA" id="ARBA00005120"/>
    </source>
</evidence>
<dbReference type="NCBIfam" id="TIGR00674">
    <property type="entry name" value="dapA"/>
    <property type="match status" value="1"/>
</dbReference>
<feature type="site" description="Part of a proton relay during catalysis" evidence="12">
    <location>
        <position position="45"/>
    </location>
</feature>
<dbReference type="InterPro" id="IPR005263">
    <property type="entry name" value="DapA"/>
</dbReference>
<evidence type="ECO:0000256" key="6">
    <source>
        <dbReference type="ARBA" id="ARBA00022605"/>
    </source>
</evidence>
<keyword evidence="6 12" id="KW-0028">Amino-acid biosynthesis</keyword>
<dbReference type="GO" id="GO:0009089">
    <property type="term" value="P:lysine biosynthetic process via diaminopimelate"/>
    <property type="evidence" value="ECO:0007669"/>
    <property type="project" value="UniProtKB-UniRule"/>
</dbReference>
<protein>
    <recommendedName>
        <fullName evidence="4 12">4-hydroxy-tetrahydrodipicolinate synthase</fullName>
        <shortName evidence="12">HTPA synthase</shortName>
        <ecNumber evidence="4 12">4.3.3.7</ecNumber>
    </recommendedName>
</protein>
<feature type="binding site" evidence="12 15">
    <location>
        <position position="46"/>
    </location>
    <ligand>
        <name>pyruvate</name>
        <dbReference type="ChEBI" id="CHEBI:15361"/>
    </ligand>
</feature>
<dbReference type="EC" id="4.3.3.7" evidence="4 12"/>
<evidence type="ECO:0000256" key="5">
    <source>
        <dbReference type="ARBA" id="ARBA00022490"/>
    </source>
</evidence>
<evidence type="ECO:0000256" key="15">
    <source>
        <dbReference type="PIRSR" id="PIRSR001365-2"/>
    </source>
</evidence>
<dbReference type="GO" id="GO:0008840">
    <property type="term" value="F:4-hydroxy-tetrahydrodipicolinate synthase activity"/>
    <property type="evidence" value="ECO:0007669"/>
    <property type="project" value="UniProtKB-UniRule"/>
</dbReference>
<evidence type="ECO:0000313" key="16">
    <source>
        <dbReference type="EMBL" id="HHY27740.1"/>
    </source>
</evidence>
<evidence type="ECO:0000256" key="14">
    <source>
        <dbReference type="PIRSR" id="PIRSR001365-1"/>
    </source>
</evidence>
<dbReference type="Gene3D" id="3.20.20.70">
    <property type="entry name" value="Aldolase class I"/>
    <property type="match status" value="1"/>
</dbReference>
<dbReference type="PRINTS" id="PR00146">
    <property type="entry name" value="DHPICSNTHASE"/>
</dbReference>
<comment type="subunit">
    <text evidence="12">Homotetramer; dimer of dimers.</text>
</comment>
<sequence>MALNRIMTAMVTPFNEKMEVNYPEAEKLAHYLIEHGSDGIVVCGTTGESPTVSDEEKLELFKTVKKAVGSKATVIAGIGSNTTDGSINLARKAEKTGVDGLMAVVPYYNKPSQEGLYQHFRAIAEAISLPLMVYNIPGRTSINLLPETVLRLSEIPNITSIKEAAGLMDQVSEMRRILPEDFLIYSGDDSLTLPMLALGCDGIISVAAHVVGDEIKQLVEAWFNGDPQTALQWHLKLMPMFKGVFVTTNPVPVKYLLKKVGINAGGVKLPLVCAAPEEEAFLDDLYQKIKG</sequence>
<comment type="pathway">
    <text evidence="2 12">Amino-acid biosynthesis; L-lysine biosynthesis via DAP pathway; (S)-tetrahydrodipicolinate from L-aspartate: step 3/4.</text>
</comment>
<keyword evidence="5 12" id="KW-0963">Cytoplasm</keyword>
<dbReference type="HAMAP" id="MF_00418">
    <property type="entry name" value="DapA"/>
    <property type="match status" value="1"/>
</dbReference>
<dbReference type="CDD" id="cd00950">
    <property type="entry name" value="DHDPS"/>
    <property type="match status" value="1"/>
</dbReference>
<dbReference type="PROSITE" id="PS00666">
    <property type="entry name" value="DHDPS_2"/>
    <property type="match status" value="1"/>
</dbReference>
<dbReference type="Proteomes" id="UP000553059">
    <property type="component" value="Unassembled WGS sequence"/>
</dbReference>
<dbReference type="PIRSF" id="PIRSF001365">
    <property type="entry name" value="DHDPS"/>
    <property type="match status" value="1"/>
</dbReference>
<organism evidence="16 17">
    <name type="scientific">Desulfitobacterium dehalogenans</name>
    <dbReference type="NCBI Taxonomy" id="36854"/>
    <lineage>
        <taxon>Bacteria</taxon>
        <taxon>Bacillati</taxon>
        <taxon>Bacillota</taxon>
        <taxon>Clostridia</taxon>
        <taxon>Eubacteriales</taxon>
        <taxon>Desulfitobacteriaceae</taxon>
        <taxon>Desulfitobacterium</taxon>
    </lineage>
</organism>
<dbReference type="InterPro" id="IPR020625">
    <property type="entry name" value="Schiff_base-form_aldolases_AS"/>
</dbReference>
<dbReference type="InterPro" id="IPR020624">
    <property type="entry name" value="Schiff_base-form_aldolases_CS"/>
</dbReference>
<reference evidence="16 17" key="1">
    <citation type="journal article" date="2020" name="Biotechnol. Biofuels">
        <title>New insights from the biogas microbiome by comprehensive genome-resolved metagenomics of nearly 1600 species originating from multiple anaerobic digesters.</title>
        <authorList>
            <person name="Campanaro S."/>
            <person name="Treu L."/>
            <person name="Rodriguez-R L.M."/>
            <person name="Kovalovszki A."/>
            <person name="Ziels R.M."/>
            <person name="Maus I."/>
            <person name="Zhu X."/>
            <person name="Kougias P.G."/>
            <person name="Basile A."/>
            <person name="Luo G."/>
            <person name="Schluter A."/>
            <person name="Konstantinidis K.T."/>
            <person name="Angelidaki I."/>
        </authorList>
    </citation>
    <scope>NUCLEOTIDE SEQUENCE [LARGE SCALE GENOMIC DNA]</scope>
    <source>
        <strain evidence="16">AS05jafATM_4</strain>
    </source>
</reference>